<proteinExistence type="predicted"/>
<reference evidence="1 2" key="2">
    <citation type="submission" date="2018-11" db="EMBL/GenBank/DDBJ databases">
        <authorList>
            <consortium name="Pathogen Informatics"/>
        </authorList>
    </citation>
    <scope>NUCLEOTIDE SEQUENCE [LARGE SCALE GENOMIC DNA]</scope>
    <source>
        <strain evidence="1">Dakar</strain>
        <strain evidence="2">Dakar, Senegal</strain>
    </source>
</reference>
<dbReference type="STRING" id="6186.A0A183JFR2"/>
<organism evidence="3">
    <name type="scientific">Schistosoma curassoni</name>
    <dbReference type="NCBI Taxonomy" id="6186"/>
    <lineage>
        <taxon>Eukaryota</taxon>
        <taxon>Metazoa</taxon>
        <taxon>Spiralia</taxon>
        <taxon>Lophotrochozoa</taxon>
        <taxon>Platyhelminthes</taxon>
        <taxon>Trematoda</taxon>
        <taxon>Digenea</taxon>
        <taxon>Strigeidida</taxon>
        <taxon>Schistosomatoidea</taxon>
        <taxon>Schistosomatidae</taxon>
        <taxon>Schistosoma</taxon>
    </lineage>
</organism>
<keyword evidence="2" id="KW-1185">Reference proteome</keyword>
<evidence type="ECO:0000313" key="2">
    <source>
        <dbReference type="Proteomes" id="UP000279833"/>
    </source>
</evidence>
<dbReference type="AlphaFoldDB" id="A0A183JFR2"/>
<evidence type="ECO:0000313" key="3">
    <source>
        <dbReference type="WBParaSite" id="SCUD_0000152901-mRNA-1"/>
    </source>
</evidence>
<evidence type="ECO:0000313" key="1">
    <source>
        <dbReference type="EMBL" id="VDO68249.1"/>
    </source>
</evidence>
<gene>
    <name evidence="1" type="ORF">SCUD_LOCUS1530</name>
</gene>
<dbReference type="EMBL" id="UZAK01001250">
    <property type="protein sequence ID" value="VDO68249.1"/>
    <property type="molecule type" value="Genomic_DNA"/>
</dbReference>
<dbReference type="Proteomes" id="UP000279833">
    <property type="component" value="Unassembled WGS sequence"/>
</dbReference>
<protein>
    <submittedName>
        <fullName evidence="3">Ovule protein</fullName>
    </submittedName>
</protein>
<sequence length="115" mass="13408">MMQRNPVIVVCYVLKRGHKNNKLPPSMTNKSPKRPFGVQIKILNNCDLRKYNDEALEASKLLLVGCSLCKRTFSLNKLFQLYRSRSLDKSRSLQILERGREILVAINFMVPNMYY</sequence>
<name>A0A183JFR2_9TREM</name>
<dbReference type="WBParaSite" id="SCUD_0000152901-mRNA-1">
    <property type="protein sequence ID" value="SCUD_0000152901-mRNA-1"/>
    <property type="gene ID" value="SCUD_0000152901"/>
</dbReference>
<accession>A0A183JFR2</accession>
<reference evidence="3" key="1">
    <citation type="submission" date="2016-06" db="UniProtKB">
        <authorList>
            <consortium name="WormBaseParasite"/>
        </authorList>
    </citation>
    <scope>IDENTIFICATION</scope>
</reference>